<gene>
    <name evidence="2" type="ORF">GCM10022252_19670</name>
</gene>
<name>A0ABP8ANM0_9ACTN</name>
<accession>A0ABP8ANM0</accession>
<evidence type="ECO:0000313" key="3">
    <source>
        <dbReference type="Proteomes" id="UP001501251"/>
    </source>
</evidence>
<sequence>MLADLYDAVNALIYLFQLSNSDKPKKVEPFPAYPRPGAPAAAQAPKKPTPLLARLRGEDAPAPVIGPGQRKVPLPPSPP</sequence>
<organism evidence="2 3">
    <name type="scientific">Streptosporangium oxazolinicum</name>
    <dbReference type="NCBI Taxonomy" id="909287"/>
    <lineage>
        <taxon>Bacteria</taxon>
        <taxon>Bacillati</taxon>
        <taxon>Actinomycetota</taxon>
        <taxon>Actinomycetes</taxon>
        <taxon>Streptosporangiales</taxon>
        <taxon>Streptosporangiaceae</taxon>
        <taxon>Streptosporangium</taxon>
    </lineage>
</organism>
<dbReference type="Proteomes" id="UP001501251">
    <property type="component" value="Unassembled WGS sequence"/>
</dbReference>
<keyword evidence="3" id="KW-1185">Reference proteome</keyword>
<evidence type="ECO:0000313" key="2">
    <source>
        <dbReference type="EMBL" id="GAA4186944.1"/>
    </source>
</evidence>
<protein>
    <submittedName>
        <fullName evidence="2">Uncharacterized protein</fullName>
    </submittedName>
</protein>
<reference evidence="3" key="1">
    <citation type="journal article" date="2019" name="Int. J. Syst. Evol. Microbiol.">
        <title>The Global Catalogue of Microorganisms (GCM) 10K type strain sequencing project: providing services to taxonomists for standard genome sequencing and annotation.</title>
        <authorList>
            <consortium name="The Broad Institute Genomics Platform"/>
            <consortium name="The Broad Institute Genome Sequencing Center for Infectious Disease"/>
            <person name="Wu L."/>
            <person name="Ma J."/>
        </authorList>
    </citation>
    <scope>NUCLEOTIDE SEQUENCE [LARGE SCALE GENOMIC DNA]</scope>
    <source>
        <strain evidence="3">JCM 17388</strain>
    </source>
</reference>
<feature type="region of interest" description="Disordered" evidence="1">
    <location>
        <begin position="22"/>
        <end position="79"/>
    </location>
</feature>
<comment type="caution">
    <text evidence="2">The sequence shown here is derived from an EMBL/GenBank/DDBJ whole genome shotgun (WGS) entry which is preliminary data.</text>
</comment>
<evidence type="ECO:0000256" key="1">
    <source>
        <dbReference type="SAM" id="MobiDB-lite"/>
    </source>
</evidence>
<dbReference type="EMBL" id="BAABAQ010000003">
    <property type="protein sequence ID" value="GAA4186944.1"/>
    <property type="molecule type" value="Genomic_DNA"/>
</dbReference>
<proteinExistence type="predicted"/>
<feature type="compositionally biased region" description="Low complexity" evidence="1">
    <location>
        <begin position="38"/>
        <end position="53"/>
    </location>
</feature>